<dbReference type="AlphaFoldDB" id="A0A5R9F9Z3"/>
<evidence type="ECO:0000313" key="1">
    <source>
        <dbReference type="EMBL" id="TLS37673.1"/>
    </source>
</evidence>
<dbReference type="OrthoDB" id="2404998at2"/>
<dbReference type="GO" id="GO:0016853">
    <property type="term" value="F:isomerase activity"/>
    <property type="evidence" value="ECO:0007669"/>
    <property type="project" value="UniProtKB-KW"/>
</dbReference>
<gene>
    <name evidence="1" type="ORF">FCL54_07560</name>
</gene>
<comment type="caution">
    <text evidence="1">The sequence shown here is derived from an EMBL/GenBank/DDBJ whole genome shotgun (WGS) entry which is preliminary data.</text>
</comment>
<sequence>MNDIIPITGNVKFQLTLDPGVWIFDDRKVEIKEFFSKETEKKDELEDYVKSASENWDRTRKQGAILPPVNKSINRFEKEKALTGTFGILLEPFLKNAEPGEDAALLLIERSQEETISIPLEQAYGSLLGFSVNGKPLKEDGPIHFYYGDGSNQSEPIKNIKRLIVK</sequence>
<dbReference type="RefSeq" id="WP_138125578.1">
    <property type="nucleotide sequence ID" value="NZ_SWLG01000005.1"/>
</dbReference>
<organism evidence="1 2">
    <name type="scientific">Exobacillus caeni</name>
    <dbReference type="NCBI Taxonomy" id="2574798"/>
    <lineage>
        <taxon>Bacteria</taxon>
        <taxon>Bacillati</taxon>
        <taxon>Bacillota</taxon>
        <taxon>Bacilli</taxon>
        <taxon>Bacillales</taxon>
        <taxon>Guptibacillaceae</taxon>
        <taxon>Exobacillus</taxon>
    </lineage>
</organism>
<evidence type="ECO:0000313" key="2">
    <source>
        <dbReference type="Proteomes" id="UP000308230"/>
    </source>
</evidence>
<keyword evidence="2" id="KW-1185">Reference proteome</keyword>
<reference evidence="1 2" key="1">
    <citation type="submission" date="2019-04" db="EMBL/GenBank/DDBJ databases">
        <title>Bacillus caeni sp. nov., a bacterium isolated from mangrove sediment.</title>
        <authorList>
            <person name="Huang H."/>
            <person name="Mo K."/>
            <person name="Hu Y."/>
        </authorList>
    </citation>
    <scope>NUCLEOTIDE SEQUENCE [LARGE SCALE GENOMIC DNA]</scope>
    <source>
        <strain evidence="1 2">HB172195</strain>
    </source>
</reference>
<dbReference type="EMBL" id="SWLG01000005">
    <property type="protein sequence ID" value="TLS37673.1"/>
    <property type="molecule type" value="Genomic_DNA"/>
</dbReference>
<dbReference type="Proteomes" id="UP000308230">
    <property type="component" value="Unassembled WGS sequence"/>
</dbReference>
<accession>A0A5R9F9Z3</accession>
<protein>
    <submittedName>
        <fullName evidence="1">Peptidyl-prolyl cis-trans isomerase</fullName>
    </submittedName>
</protein>
<keyword evidence="1" id="KW-0413">Isomerase</keyword>
<name>A0A5R9F9Z3_9BACL</name>
<proteinExistence type="predicted"/>